<evidence type="ECO:0000256" key="6">
    <source>
        <dbReference type="ARBA" id="ARBA00047899"/>
    </source>
</evidence>
<dbReference type="SMART" id="SM00108">
    <property type="entry name" value="B_lectin"/>
    <property type="match status" value="1"/>
</dbReference>
<dbReference type="EMBL" id="JAMFTS010000002">
    <property type="protein sequence ID" value="KAJ4800687.1"/>
    <property type="molecule type" value="Genomic_DNA"/>
</dbReference>
<keyword evidence="9" id="KW-0808">Transferase</keyword>
<dbReference type="InterPro" id="IPR036426">
    <property type="entry name" value="Bulb-type_lectin_dom_sf"/>
</dbReference>
<evidence type="ECO:0000256" key="2">
    <source>
        <dbReference type="ARBA" id="ARBA00012513"/>
    </source>
</evidence>
<dbReference type="Gene3D" id="2.90.10.10">
    <property type="entry name" value="Bulb-type lectin domain"/>
    <property type="match status" value="1"/>
</dbReference>
<dbReference type="AlphaFoldDB" id="A0AAV8BXT1"/>
<dbReference type="GO" id="GO:0016020">
    <property type="term" value="C:membrane"/>
    <property type="evidence" value="ECO:0007669"/>
    <property type="project" value="UniProtKB-SubCell"/>
</dbReference>
<dbReference type="InterPro" id="IPR001480">
    <property type="entry name" value="Bulb-type_lectin_dom"/>
</dbReference>
<evidence type="ECO:0000256" key="4">
    <source>
        <dbReference type="ARBA" id="ARBA00023157"/>
    </source>
</evidence>
<gene>
    <name evidence="10" type="ORF">LUZ62_051933</name>
    <name evidence="9" type="ORF">LUZ62_081642</name>
</gene>
<evidence type="ECO:0000256" key="5">
    <source>
        <dbReference type="ARBA" id="ARBA00023170"/>
    </source>
</evidence>
<dbReference type="CDD" id="cd00028">
    <property type="entry name" value="B_lectin"/>
    <property type="match status" value="1"/>
</dbReference>
<reference evidence="9" key="1">
    <citation type="submission" date="2022-08" db="EMBL/GenBank/DDBJ databases">
        <authorList>
            <person name="Marques A."/>
        </authorList>
    </citation>
    <scope>NUCLEOTIDE SEQUENCE</scope>
    <source>
        <strain evidence="9">RhyPub2mFocal</strain>
        <tissue evidence="9">Leaves</tissue>
    </source>
</reference>
<comment type="catalytic activity">
    <reaction evidence="7">
        <text>L-seryl-[protein] + ATP = O-phospho-L-seryl-[protein] + ADP + H(+)</text>
        <dbReference type="Rhea" id="RHEA:17989"/>
        <dbReference type="Rhea" id="RHEA-COMP:9863"/>
        <dbReference type="Rhea" id="RHEA-COMP:11604"/>
        <dbReference type="ChEBI" id="CHEBI:15378"/>
        <dbReference type="ChEBI" id="CHEBI:29999"/>
        <dbReference type="ChEBI" id="CHEBI:30616"/>
        <dbReference type="ChEBI" id="CHEBI:83421"/>
        <dbReference type="ChEBI" id="CHEBI:456216"/>
        <dbReference type="EC" id="2.7.11.1"/>
    </reaction>
</comment>
<dbReference type="EC" id="2.7.11.1" evidence="2"/>
<dbReference type="Proteomes" id="UP001140206">
    <property type="component" value="Chromosome 5"/>
</dbReference>
<keyword evidence="3" id="KW-0732">Signal</keyword>
<dbReference type="InterPro" id="IPR000858">
    <property type="entry name" value="S_locus_glycoprot_dom"/>
</dbReference>
<sequence length="338" mass="38311">MKRFAPVCNEESTAGNALTAGEVLQDNELLNSINGRFQMGFFNTTGSNNRYLGIWINDLYRTVVWVANGDHPIISGTGMLYLSPDGTLFLRNSIGQDVWSTGSQFSRGDPQACLMDSGHLVVNDTKTGKVLWQSSYQLSDTLLPHTPLGYMKFLDSMLEIQLSSWNITDVDPFPGQYFRKLDPFRRYELVTFRGSDVIYRTGPWDGNRWNGFPEMTQDLVRFVVSASESGAYYWYEPLDPSVLWRLVLKSNGTTYRYYKNDSGWVEYWKAPDESTPSYAACGPYGIYSDGSCKCCVEDLFHPKNGKDWKNRIFSGGCQRNVPLNDTDQGFVTGQIDEK</sequence>
<comment type="subcellular location">
    <subcellularLocation>
        <location evidence="1">Membrane</location>
        <topology evidence="1">Single-pass type I membrane protein</topology>
    </subcellularLocation>
</comment>
<protein>
    <recommendedName>
        <fullName evidence="2">non-specific serine/threonine protein kinase</fullName>
        <ecNumber evidence="2">2.7.11.1</ecNumber>
    </recommendedName>
</protein>
<accession>A0AAV8BXT1</accession>
<evidence type="ECO:0000256" key="1">
    <source>
        <dbReference type="ARBA" id="ARBA00004479"/>
    </source>
</evidence>
<comment type="catalytic activity">
    <reaction evidence="6">
        <text>L-threonyl-[protein] + ATP = O-phospho-L-threonyl-[protein] + ADP + H(+)</text>
        <dbReference type="Rhea" id="RHEA:46608"/>
        <dbReference type="Rhea" id="RHEA-COMP:11060"/>
        <dbReference type="Rhea" id="RHEA-COMP:11605"/>
        <dbReference type="ChEBI" id="CHEBI:15378"/>
        <dbReference type="ChEBI" id="CHEBI:30013"/>
        <dbReference type="ChEBI" id="CHEBI:30616"/>
        <dbReference type="ChEBI" id="CHEBI:61977"/>
        <dbReference type="ChEBI" id="CHEBI:456216"/>
        <dbReference type="EC" id="2.7.11.1"/>
    </reaction>
</comment>
<evidence type="ECO:0000313" key="10">
    <source>
        <dbReference type="EMBL" id="KAJ4800687.1"/>
    </source>
</evidence>
<dbReference type="GO" id="GO:0004674">
    <property type="term" value="F:protein serine/threonine kinase activity"/>
    <property type="evidence" value="ECO:0007669"/>
    <property type="project" value="UniProtKB-EC"/>
</dbReference>
<proteinExistence type="predicted"/>
<keyword evidence="11" id="KW-1185">Reference proteome</keyword>
<evidence type="ECO:0000256" key="7">
    <source>
        <dbReference type="ARBA" id="ARBA00048679"/>
    </source>
</evidence>
<feature type="domain" description="Bulb-type lectin" evidence="8">
    <location>
        <begin position="15"/>
        <end position="135"/>
    </location>
</feature>
<dbReference type="Proteomes" id="UP001140206">
    <property type="component" value="Chromosome 2"/>
</dbReference>
<dbReference type="PANTHER" id="PTHR32444">
    <property type="entry name" value="BULB-TYPE LECTIN DOMAIN-CONTAINING PROTEIN"/>
    <property type="match status" value="1"/>
</dbReference>
<dbReference type="Pfam" id="PF00954">
    <property type="entry name" value="S_locus_glycop"/>
    <property type="match status" value="1"/>
</dbReference>
<comment type="caution">
    <text evidence="9">The sequence shown here is derived from an EMBL/GenBank/DDBJ whole genome shotgun (WGS) entry which is preliminary data.</text>
</comment>
<dbReference type="PROSITE" id="PS50927">
    <property type="entry name" value="BULB_LECTIN"/>
    <property type="match status" value="1"/>
</dbReference>
<dbReference type="Pfam" id="PF01453">
    <property type="entry name" value="B_lectin"/>
    <property type="match status" value="1"/>
</dbReference>
<keyword evidence="5" id="KW-0675">Receptor</keyword>
<dbReference type="GO" id="GO:0051707">
    <property type="term" value="P:response to other organism"/>
    <property type="evidence" value="ECO:0007669"/>
    <property type="project" value="UniProtKB-ARBA"/>
</dbReference>
<dbReference type="GO" id="GO:0048544">
    <property type="term" value="P:recognition of pollen"/>
    <property type="evidence" value="ECO:0007669"/>
    <property type="project" value="InterPro"/>
</dbReference>
<name>A0AAV8BXT1_9POAL</name>
<evidence type="ECO:0000256" key="3">
    <source>
        <dbReference type="ARBA" id="ARBA00022729"/>
    </source>
</evidence>
<keyword evidence="9" id="KW-0418">Kinase</keyword>
<evidence type="ECO:0000259" key="8">
    <source>
        <dbReference type="PROSITE" id="PS50927"/>
    </source>
</evidence>
<evidence type="ECO:0000313" key="9">
    <source>
        <dbReference type="EMBL" id="KAJ4747237.1"/>
    </source>
</evidence>
<dbReference type="SUPFAM" id="SSF51110">
    <property type="entry name" value="alpha-D-mannose-specific plant lectins"/>
    <property type="match status" value="1"/>
</dbReference>
<organism evidence="9 11">
    <name type="scientific">Rhynchospora pubera</name>
    <dbReference type="NCBI Taxonomy" id="906938"/>
    <lineage>
        <taxon>Eukaryota</taxon>
        <taxon>Viridiplantae</taxon>
        <taxon>Streptophyta</taxon>
        <taxon>Embryophyta</taxon>
        <taxon>Tracheophyta</taxon>
        <taxon>Spermatophyta</taxon>
        <taxon>Magnoliopsida</taxon>
        <taxon>Liliopsida</taxon>
        <taxon>Poales</taxon>
        <taxon>Cyperaceae</taxon>
        <taxon>Cyperoideae</taxon>
        <taxon>Rhynchosporeae</taxon>
        <taxon>Rhynchospora</taxon>
    </lineage>
</organism>
<dbReference type="EMBL" id="JAMFTS010000005">
    <property type="protein sequence ID" value="KAJ4747237.1"/>
    <property type="molecule type" value="Genomic_DNA"/>
</dbReference>
<keyword evidence="4" id="KW-1015">Disulfide bond</keyword>
<evidence type="ECO:0000313" key="11">
    <source>
        <dbReference type="Proteomes" id="UP001140206"/>
    </source>
</evidence>
<dbReference type="PANTHER" id="PTHR32444:SF235">
    <property type="entry name" value="OS01G0783900 PROTEIN"/>
    <property type="match status" value="1"/>
</dbReference>